<reference evidence="1" key="1">
    <citation type="submission" date="2022-09" db="EMBL/GenBank/DDBJ databases">
        <title>Haloadaptaus new haloarchaeum isolated from saline soil.</title>
        <authorList>
            <person name="Duran-Viseras A."/>
            <person name="Sanchez-Porro C."/>
            <person name="Ventosa A."/>
        </authorList>
    </citation>
    <scope>NUCLEOTIDE SEQUENCE</scope>
    <source>
        <strain evidence="1">F3-133</strain>
    </source>
</reference>
<organism evidence="1 2">
    <name type="scientific">Halorutilus salinus</name>
    <dbReference type="NCBI Taxonomy" id="2487751"/>
    <lineage>
        <taxon>Archaea</taxon>
        <taxon>Methanobacteriati</taxon>
        <taxon>Methanobacteriota</taxon>
        <taxon>Stenosarchaea group</taxon>
        <taxon>Halobacteria</taxon>
        <taxon>Halorutilales</taxon>
        <taxon>Halorutilaceae</taxon>
        <taxon>Halorutilus</taxon>
    </lineage>
</organism>
<name>A0A9Q4C6E6_9EURY</name>
<gene>
    <name evidence="1" type="ORF">EGH25_10580</name>
</gene>
<sequence>MSEPPEPPEEIPKYIQEGLEKQDVDTLEEVIDYARELREYLTEPPEEVEANEDEELVEKERRSGYTKVVKKVPCGKDCSGCPHGPYVYHVSRSGDGLDWEYIGPQEE</sequence>
<accession>A0A9Q4C6E6</accession>
<dbReference type="RefSeq" id="WP_266088386.1">
    <property type="nucleotide sequence ID" value="NZ_RKLV01000012.1"/>
</dbReference>
<proteinExistence type="predicted"/>
<dbReference type="AlphaFoldDB" id="A0A9Q4C6E6"/>
<evidence type="ECO:0000313" key="2">
    <source>
        <dbReference type="Proteomes" id="UP001149411"/>
    </source>
</evidence>
<protein>
    <submittedName>
        <fullName evidence="1">Uncharacterized protein</fullName>
    </submittedName>
</protein>
<dbReference type="EMBL" id="RKLV01000012">
    <property type="protein sequence ID" value="MCX2819794.1"/>
    <property type="molecule type" value="Genomic_DNA"/>
</dbReference>
<keyword evidence="2" id="KW-1185">Reference proteome</keyword>
<evidence type="ECO:0000313" key="1">
    <source>
        <dbReference type="EMBL" id="MCX2819794.1"/>
    </source>
</evidence>
<comment type="caution">
    <text evidence="1">The sequence shown here is derived from an EMBL/GenBank/DDBJ whole genome shotgun (WGS) entry which is preliminary data.</text>
</comment>
<dbReference type="Proteomes" id="UP001149411">
    <property type="component" value="Unassembled WGS sequence"/>
</dbReference>